<gene>
    <name evidence="2" type="ORF">FEZ41_10620</name>
</gene>
<organism evidence="2 3">
    <name type="scientific">Lentilactobacillus parafarraginis</name>
    <dbReference type="NCBI Taxonomy" id="390842"/>
    <lineage>
        <taxon>Bacteria</taxon>
        <taxon>Bacillati</taxon>
        <taxon>Bacillota</taxon>
        <taxon>Bacilli</taxon>
        <taxon>Lactobacillales</taxon>
        <taxon>Lactobacillaceae</taxon>
        <taxon>Lentilactobacillus</taxon>
    </lineage>
</organism>
<name>A0A5R9CSR4_9LACO</name>
<evidence type="ECO:0000313" key="3">
    <source>
        <dbReference type="Proteomes" id="UP000305100"/>
    </source>
</evidence>
<feature type="transmembrane region" description="Helical" evidence="1">
    <location>
        <begin position="43"/>
        <end position="61"/>
    </location>
</feature>
<evidence type="ECO:0000256" key="1">
    <source>
        <dbReference type="SAM" id="Phobius"/>
    </source>
</evidence>
<dbReference type="EMBL" id="VBSX01000028">
    <property type="protein sequence ID" value="TLQ17950.1"/>
    <property type="molecule type" value="Genomic_DNA"/>
</dbReference>
<keyword evidence="1" id="KW-0812">Transmembrane</keyword>
<feature type="transmembrane region" description="Helical" evidence="1">
    <location>
        <begin position="6"/>
        <end position="31"/>
    </location>
</feature>
<evidence type="ECO:0000313" key="2">
    <source>
        <dbReference type="EMBL" id="TLQ17950.1"/>
    </source>
</evidence>
<accession>A0A5R9CSR4</accession>
<keyword evidence="1" id="KW-1133">Transmembrane helix</keyword>
<dbReference type="RefSeq" id="WP_054732724.1">
    <property type="nucleotide sequence ID" value="NZ_VBSX01000028.1"/>
</dbReference>
<feature type="transmembrane region" description="Helical" evidence="1">
    <location>
        <begin position="81"/>
        <end position="98"/>
    </location>
</feature>
<dbReference type="AlphaFoldDB" id="A0A5R9CSR4"/>
<dbReference type="Proteomes" id="UP000305100">
    <property type="component" value="Unassembled WGS sequence"/>
</dbReference>
<comment type="caution">
    <text evidence="2">The sequence shown here is derived from an EMBL/GenBank/DDBJ whole genome shotgun (WGS) entry which is preliminary data.</text>
</comment>
<protein>
    <submittedName>
        <fullName evidence="2">Uncharacterized protein</fullName>
    </submittedName>
</protein>
<reference evidence="2 3" key="1">
    <citation type="submission" date="2019-05" db="EMBL/GenBank/DDBJ databases">
        <title>The metagenome of a microbial culture collection derived from dairy environment covers the genomic content of the human microbiome.</title>
        <authorList>
            <person name="Roder T."/>
            <person name="Wuthrich D."/>
            <person name="Sattari Z."/>
            <person name="Von Ah U."/>
            <person name="Bar C."/>
            <person name="Ronchi F."/>
            <person name="Macpherson A.J."/>
            <person name="Ganal-Vonarburg S.C."/>
            <person name="Bruggmann R."/>
            <person name="Vergeres G."/>
        </authorList>
    </citation>
    <scope>NUCLEOTIDE SEQUENCE [LARGE SCALE GENOMIC DNA]</scope>
    <source>
        <strain evidence="2 3">FAM 1079</strain>
    </source>
</reference>
<proteinExistence type="predicted"/>
<sequence length="101" mass="11383">MINGPVRILILIGVALVLLALLPFLGGSNIFKRRNFKEPTFSILRRSVLISWILLMISLGLDTTKVLLGFGSFSKYTIPSYFVQAIVFYVIGYLLSRFDPK</sequence>
<keyword evidence="1" id="KW-0472">Membrane</keyword>